<dbReference type="Proteomes" id="UP001239462">
    <property type="component" value="Unassembled WGS sequence"/>
</dbReference>
<gene>
    <name evidence="1" type="ORF">QTN89_29090</name>
</gene>
<proteinExistence type="predicted"/>
<sequence length="193" mass="22485">MTDDRCFRIDEMDLDELRDRTRDQTLIDAFSNWIRNFAPHVDEVIAEISAAFANNKLRDGIGLFEATGLDDYASDEELRRLRASDEKLDWKRISTADLSRCYCSPSFFDPQGFVFHLPAFLIAELNDEHPYGFIDRIYRTEEHPEGWRALLTNKQRVAIIAVLELIREHPDYQHELDDIDASLERFRGAQSMG</sequence>
<protein>
    <submittedName>
        <fullName evidence="1">Uncharacterized protein</fullName>
    </submittedName>
</protein>
<organism evidence="1 2">
    <name type="scientific">Roseiconus lacunae</name>
    <dbReference type="NCBI Taxonomy" id="2605694"/>
    <lineage>
        <taxon>Bacteria</taxon>
        <taxon>Pseudomonadati</taxon>
        <taxon>Planctomycetota</taxon>
        <taxon>Planctomycetia</taxon>
        <taxon>Pirellulales</taxon>
        <taxon>Pirellulaceae</taxon>
        <taxon>Roseiconus</taxon>
    </lineage>
</organism>
<dbReference type="Pfam" id="PF20461">
    <property type="entry name" value="DUF6714"/>
    <property type="match status" value="1"/>
</dbReference>
<reference evidence="1 2" key="1">
    <citation type="submission" date="2023-06" db="EMBL/GenBank/DDBJ databases">
        <title>Roseiconus lacunae JC819 isolated from Gulf of Mannar region, Tamil Nadu.</title>
        <authorList>
            <person name="Pk S."/>
            <person name="Ch S."/>
            <person name="Ch V.R."/>
        </authorList>
    </citation>
    <scope>NUCLEOTIDE SEQUENCE [LARGE SCALE GENOMIC DNA]</scope>
    <source>
        <strain evidence="1 2">JC819</strain>
    </source>
</reference>
<evidence type="ECO:0000313" key="2">
    <source>
        <dbReference type="Proteomes" id="UP001239462"/>
    </source>
</evidence>
<comment type="caution">
    <text evidence="1">The sequence shown here is derived from an EMBL/GenBank/DDBJ whole genome shotgun (WGS) entry which is preliminary data.</text>
</comment>
<accession>A0ABT7PSR3</accession>
<evidence type="ECO:0000313" key="1">
    <source>
        <dbReference type="EMBL" id="MDM4019544.1"/>
    </source>
</evidence>
<dbReference type="InterPro" id="IPR046560">
    <property type="entry name" value="DUF6714"/>
</dbReference>
<dbReference type="RefSeq" id="WP_289167668.1">
    <property type="nucleotide sequence ID" value="NZ_JASZZN010000123.1"/>
</dbReference>
<dbReference type="EMBL" id="JASZZN010000123">
    <property type="protein sequence ID" value="MDM4019544.1"/>
    <property type="molecule type" value="Genomic_DNA"/>
</dbReference>
<name>A0ABT7PSR3_9BACT</name>
<keyword evidence="2" id="KW-1185">Reference proteome</keyword>